<sequence>MLAANETIQHNENTPRPGGQLGYGTLQHSTPQLLPHALTYGQPATGLGDQADSSSEQKGRDAMPKLETVTKFDVGEKPFQSSQYPT</sequence>
<dbReference type="AlphaFoldDB" id="A0A9W6YQ27"/>
<feature type="compositionally biased region" description="Basic and acidic residues" evidence="1">
    <location>
        <begin position="55"/>
        <end position="76"/>
    </location>
</feature>
<proteinExistence type="predicted"/>
<evidence type="ECO:0000313" key="2">
    <source>
        <dbReference type="EMBL" id="GMG17892.1"/>
    </source>
</evidence>
<evidence type="ECO:0000256" key="1">
    <source>
        <dbReference type="SAM" id="MobiDB-lite"/>
    </source>
</evidence>
<name>A0A9W6YQ27_9STRA</name>
<evidence type="ECO:0000313" key="3">
    <source>
        <dbReference type="Proteomes" id="UP001165121"/>
    </source>
</evidence>
<feature type="region of interest" description="Disordered" evidence="1">
    <location>
        <begin position="1"/>
        <end position="86"/>
    </location>
</feature>
<protein>
    <submittedName>
        <fullName evidence="2">Unnamed protein product</fullName>
    </submittedName>
</protein>
<comment type="caution">
    <text evidence="2">The sequence shown here is derived from an EMBL/GenBank/DDBJ whole genome shotgun (WGS) entry which is preliminary data.</text>
</comment>
<feature type="compositionally biased region" description="Polar residues" evidence="1">
    <location>
        <begin position="1"/>
        <end position="14"/>
    </location>
</feature>
<dbReference type="EMBL" id="BSXT01019139">
    <property type="protein sequence ID" value="GMG17892.1"/>
    <property type="molecule type" value="Genomic_DNA"/>
</dbReference>
<keyword evidence="3" id="KW-1185">Reference proteome</keyword>
<organism evidence="2 3">
    <name type="scientific">Phytophthora fragariaefolia</name>
    <dbReference type="NCBI Taxonomy" id="1490495"/>
    <lineage>
        <taxon>Eukaryota</taxon>
        <taxon>Sar</taxon>
        <taxon>Stramenopiles</taxon>
        <taxon>Oomycota</taxon>
        <taxon>Peronosporomycetes</taxon>
        <taxon>Peronosporales</taxon>
        <taxon>Peronosporaceae</taxon>
        <taxon>Phytophthora</taxon>
    </lineage>
</organism>
<reference evidence="2" key="1">
    <citation type="submission" date="2023-04" db="EMBL/GenBank/DDBJ databases">
        <title>Phytophthora fragariaefolia NBRC 109709.</title>
        <authorList>
            <person name="Ichikawa N."/>
            <person name="Sato H."/>
            <person name="Tonouchi N."/>
        </authorList>
    </citation>
    <scope>NUCLEOTIDE SEQUENCE</scope>
    <source>
        <strain evidence="2">NBRC 109709</strain>
    </source>
</reference>
<gene>
    <name evidence="2" type="ORF">Pfra01_003043100</name>
</gene>
<accession>A0A9W6YQ27</accession>
<dbReference type="Proteomes" id="UP001165121">
    <property type="component" value="Unassembled WGS sequence"/>
</dbReference>